<dbReference type="EMBL" id="ABJB011135536">
    <property type="status" value="NOT_ANNOTATED_CDS"/>
    <property type="molecule type" value="Genomic_DNA"/>
</dbReference>
<feature type="transmembrane region" description="Helical" evidence="8">
    <location>
        <begin position="132"/>
        <end position="154"/>
    </location>
</feature>
<feature type="transmembrane region" description="Helical" evidence="8">
    <location>
        <begin position="73"/>
        <end position="93"/>
    </location>
</feature>
<dbReference type="PROSITE" id="PS50929">
    <property type="entry name" value="ABC_TM1F"/>
    <property type="match status" value="2"/>
</dbReference>
<dbReference type="EC" id="1.3.1.74" evidence="11"/>
<dbReference type="Gene3D" id="1.20.1560.10">
    <property type="entry name" value="ABC transporter type 1, transmembrane domain"/>
    <property type="match status" value="2"/>
</dbReference>
<evidence type="ECO:0000256" key="2">
    <source>
        <dbReference type="ARBA" id="ARBA00022448"/>
    </source>
</evidence>
<evidence type="ECO:0000256" key="8">
    <source>
        <dbReference type="SAM" id="Phobius"/>
    </source>
</evidence>
<gene>
    <name evidence="11" type="ORF">IscW_ISCW018743</name>
</gene>
<feature type="transmembrane region" description="Helical" evidence="8">
    <location>
        <begin position="174"/>
        <end position="195"/>
    </location>
</feature>
<dbReference type="Pfam" id="PF00005">
    <property type="entry name" value="ABC_tran"/>
    <property type="match status" value="2"/>
</dbReference>
<accession>B7PLA4</accession>
<dbReference type="PANTHER" id="PTHR24223">
    <property type="entry name" value="ATP-BINDING CASSETTE SUB-FAMILY C"/>
    <property type="match status" value="1"/>
</dbReference>
<dbReference type="SUPFAM" id="SSF52540">
    <property type="entry name" value="P-loop containing nucleoside triphosphate hydrolases"/>
    <property type="match status" value="3"/>
</dbReference>
<dbReference type="VEuPathDB" id="VectorBase:ISCP_014810"/>
<dbReference type="SUPFAM" id="SSF90123">
    <property type="entry name" value="ABC transporter transmembrane region"/>
    <property type="match status" value="2"/>
</dbReference>
<dbReference type="GO" id="GO:0032440">
    <property type="term" value="F:2-alkenal reductase [NAD(P)H] activity"/>
    <property type="evidence" value="ECO:0007669"/>
    <property type="project" value="UniProtKB-EC"/>
</dbReference>
<dbReference type="InParanoid" id="B7PLA4"/>
<dbReference type="EMBL" id="ABJB010166298">
    <property type="status" value="NOT_ANNOTATED_CDS"/>
    <property type="molecule type" value="Genomic_DNA"/>
</dbReference>
<dbReference type="VEuPathDB" id="VectorBase:ISCI018743"/>
<dbReference type="InterPro" id="IPR003439">
    <property type="entry name" value="ABC_transporter-like_ATP-bd"/>
</dbReference>
<dbReference type="InterPro" id="IPR003593">
    <property type="entry name" value="AAA+_ATPase"/>
</dbReference>
<feature type="domain" description="ABC transmembrane type-1" evidence="10">
    <location>
        <begin position="306"/>
        <end position="484"/>
    </location>
</feature>
<feature type="domain" description="ABC transporter" evidence="9">
    <location>
        <begin position="481"/>
        <end position="728"/>
    </location>
</feature>
<evidence type="ECO:0000313" key="11">
    <source>
        <dbReference type="EMBL" id="EEC07376.1"/>
    </source>
</evidence>
<feature type="domain" description="ABC transporter" evidence="9">
    <location>
        <begin position="1194"/>
        <end position="1428"/>
    </location>
</feature>
<dbReference type="EMBL" id="ABJB010380939">
    <property type="status" value="NOT_ANNOTATED_CDS"/>
    <property type="molecule type" value="Genomic_DNA"/>
</dbReference>
<dbReference type="EMBL" id="ABJB010743387">
    <property type="status" value="NOT_ANNOTATED_CDS"/>
    <property type="molecule type" value="Genomic_DNA"/>
</dbReference>
<feature type="transmembrane region" description="Helical" evidence="8">
    <location>
        <begin position="99"/>
        <end position="120"/>
    </location>
</feature>
<dbReference type="Proteomes" id="UP000001555">
    <property type="component" value="Unassembled WGS sequence"/>
</dbReference>
<dbReference type="SMART" id="SM00382">
    <property type="entry name" value="AAA"/>
    <property type="match status" value="1"/>
</dbReference>
<dbReference type="FunFam" id="1.20.1560.10:FF:000596">
    <property type="entry name" value="ABC transporter, putative"/>
    <property type="match status" value="1"/>
</dbReference>
<dbReference type="GO" id="GO:0005886">
    <property type="term" value="C:plasma membrane"/>
    <property type="evidence" value="ECO:0000318"/>
    <property type="project" value="GO_Central"/>
</dbReference>
<feature type="transmembrane region" description="Helical" evidence="8">
    <location>
        <begin position="343"/>
        <end position="366"/>
    </location>
</feature>
<name>B7PLA4_IXOSC</name>
<dbReference type="CDD" id="cd03250">
    <property type="entry name" value="ABCC_MRP_domain1"/>
    <property type="match status" value="1"/>
</dbReference>
<feature type="domain" description="ABC transmembrane type-1" evidence="10">
    <location>
        <begin position="779"/>
        <end position="1063"/>
    </location>
</feature>
<dbReference type="GO" id="GO:0005524">
    <property type="term" value="F:ATP binding"/>
    <property type="evidence" value="ECO:0007669"/>
    <property type="project" value="UniProtKB-KW"/>
</dbReference>
<dbReference type="InterPro" id="IPR027417">
    <property type="entry name" value="P-loop_NTPase"/>
</dbReference>
<evidence type="ECO:0000313" key="13">
    <source>
        <dbReference type="Proteomes" id="UP000001555"/>
    </source>
</evidence>
<dbReference type="EMBL" id="DS739614">
    <property type="protein sequence ID" value="EEC07376.1"/>
    <property type="molecule type" value="Genomic_DNA"/>
</dbReference>
<dbReference type="InterPro" id="IPR011527">
    <property type="entry name" value="ABC1_TM_dom"/>
</dbReference>
<keyword evidence="6 8" id="KW-1133">Transmembrane helix</keyword>
<feature type="transmembrane region" description="Helical" evidence="8">
    <location>
        <begin position="871"/>
        <end position="895"/>
    </location>
</feature>
<dbReference type="GO" id="GO:0015711">
    <property type="term" value="P:organic anion transport"/>
    <property type="evidence" value="ECO:0000318"/>
    <property type="project" value="GO_Central"/>
</dbReference>
<keyword evidence="11" id="KW-0560">Oxidoreductase</keyword>
<keyword evidence="13" id="KW-1185">Reference proteome</keyword>
<dbReference type="VEuPathDB" id="VectorBase:ISCP_016396"/>
<organism>
    <name type="scientific">Ixodes scapularis</name>
    <name type="common">Black-legged tick</name>
    <name type="synonym">Deer tick</name>
    <dbReference type="NCBI Taxonomy" id="6945"/>
    <lineage>
        <taxon>Eukaryota</taxon>
        <taxon>Metazoa</taxon>
        <taxon>Ecdysozoa</taxon>
        <taxon>Arthropoda</taxon>
        <taxon>Chelicerata</taxon>
        <taxon>Arachnida</taxon>
        <taxon>Acari</taxon>
        <taxon>Parasitiformes</taxon>
        <taxon>Ixodida</taxon>
        <taxon>Ixodoidea</taxon>
        <taxon>Ixodidae</taxon>
        <taxon>Ixodinae</taxon>
        <taxon>Ixodes</taxon>
    </lineage>
</organism>
<dbReference type="PaxDb" id="6945-B7PLA4"/>
<dbReference type="EMBL" id="ABJB010876162">
    <property type="status" value="NOT_ANNOTATED_CDS"/>
    <property type="molecule type" value="Genomic_DNA"/>
</dbReference>
<sequence length="1456" mass="157936">MTFWNVFCPAKGLVIWEGNRLGHCFLDLLLTSAHAILAMLSVFYAGLRRMPLRRDHQLLLLLPKTWRAHLRKACCCMLLLAPAVKLVVSQLILSEPIAASSAILVAAILLSWTVHFAYLSTLSNPLPRSRRYTGEVPVSTAVALCGICTTFRISALLSLPRKELGPSLSHQVELYANIASALSCTFYLVSAVRFSSTAGVTPPPRSGRESPSAQSYVRLADTDDDAGQLGTAEDTNWISLLTFWWAGRLMRRGYRGRIHDTDDLHELPVALRPEEVVSRLRRRMSRDGVSLLGLFHRCFGPEYYSVGLLKLAVDTLAFASPVLLNGLVVFLEDGPGDGPWWSGYAYASGLVFACLFGALLSTHYTYLVSRVGLKARVVVVAMVYQKTLSVDLARLHEGSAEAINLVTTDVDRVVNVFPSLHEAWSLPLQVSVTLYLLWGQVGPSFAAGVLLAVLLVPVNHALALKIVSLSKDMMGKKDARIRVVRITAGIFHWGTAQGDLTLPRSISGASSRGFCLGPISLCLEQSLPAGDLTQVGEDGQALSGGQKRRVALARALYQGSVSLAHPGRPLGLVPQEPWLQRGTLRANVLFGKPFDATRYHQVLQCCALLDDLRSLPAGDLTQVGEDGQALSGGQKRRVALARALYQDCDVYLLDDPLSALDAHVAEHVFNQCVLGAMKGKARILVTHQVGFLSSADHVVALRDGAIVASGPPSVVLGRSAGDAVAEDPMLASPRAARAEGDSGEGPTEVPLEPEAREIGAVRLSTVRSYWDAVGAWLALAVILFVLLMQVSRTSTDWWLAAWVDQGKVSRGSVSIFKEEKCKCIWLGGANYHPIQRIRPISCIHQCLHLASTRSAGGGDVLSVFLPVYGGLAVANGFLTLARAFLFAYGGIAAAVKIHDLLLDKVLKAPLWFVESCPAGRVLNRFSTDVWSIDDTLPFVLNILLAQGAALAGTLVVTAYGLPWITLVLLPLGFGYNSLQQYYRWTSRELKRLSSVTLSPVYSHLSETLAGIPVIRSLGSVSRFCQENLHKVALNQQAVFAALAASQWLNLRLQLLGVLLTSCVDLLPSFSTKVRGGQRRKIKRVQRHVKVVLVATRFGHNLSGQATDGAAQKLRPTHLRLRQRVLPPPAGFVGLALSYALSVTSLLGSLVTSFTDTEKELVSVERAGQYLRDLEEEPLEGTLLPPFGWPFCGVLEFSKVTLRYREGHPAALRDVSFEAPMGAKVGVVGRTGAGKSSLLQALFRLVPVESGHIFIDGVDVTKVGPREVRQRLAAIPQEPFIFSGSVRDNVDPRGLHSDTQLWHALDKCQLGGALRALGGDLGMTLGRRGCRLSVGQRQLLCLARALLYKTRVLCLDEATAAVDADTDRAIQQTIRSIFGNTTILLIAHRVQTVLDCDQVLVMSHGRIVESGSPAELLKRPGGQFLALVEASRRNGGQDLIAADDDERLLGLSDQESD</sequence>
<dbReference type="HOGENOM" id="CLU_000604_27_1_1"/>
<feature type="transmembrane region" description="Helical" evidence="8">
    <location>
        <begin position="311"/>
        <end position="331"/>
    </location>
</feature>
<feature type="transmembrane region" description="Helical" evidence="8">
    <location>
        <begin position="938"/>
        <end position="957"/>
    </location>
</feature>
<evidence type="ECO:0000256" key="4">
    <source>
        <dbReference type="ARBA" id="ARBA00022741"/>
    </source>
</evidence>
<reference evidence="12" key="2">
    <citation type="submission" date="2020-05" db="UniProtKB">
        <authorList>
            <consortium name="EnsemblMetazoa"/>
        </authorList>
    </citation>
    <scope>IDENTIFICATION</scope>
    <source>
        <strain evidence="12">wikel</strain>
    </source>
</reference>
<keyword evidence="5" id="KW-0067">ATP-binding</keyword>
<feature type="transmembrane region" description="Helical" evidence="8">
    <location>
        <begin position="769"/>
        <end position="790"/>
    </location>
</feature>
<comment type="subcellular location">
    <subcellularLocation>
        <location evidence="1">Membrane</location>
        <topology evidence="1">Multi-pass membrane protein</topology>
    </subcellularLocation>
</comment>
<evidence type="ECO:0000256" key="5">
    <source>
        <dbReference type="ARBA" id="ARBA00022840"/>
    </source>
</evidence>
<dbReference type="GO" id="GO:0055085">
    <property type="term" value="P:transmembrane transport"/>
    <property type="evidence" value="ECO:0000318"/>
    <property type="project" value="GO_Central"/>
</dbReference>
<dbReference type="InterPro" id="IPR050173">
    <property type="entry name" value="ABC_transporter_C-like"/>
</dbReference>
<dbReference type="FunCoup" id="B7PLA4">
    <property type="interactions" value="216"/>
</dbReference>
<evidence type="ECO:0000256" key="6">
    <source>
        <dbReference type="ARBA" id="ARBA00022989"/>
    </source>
</evidence>
<dbReference type="EMBL" id="ABJB010870574">
    <property type="status" value="NOT_ANNOTATED_CDS"/>
    <property type="molecule type" value="Genomic_DNA"/>
</dbReference>
<dbReference type="PROSITE" id="PS00211">
    <property type="entry name" value="ABC_TRANSPORTER_1"/>
    <property type="match status" value="3"/>
</dbReference>
<evidence type="ECO:0000259" key="10">
    <source>
        <dbReference type="PROSITE" id="PS50929"/>
    </source>
</evidence>
<dbReference type="GO" id="GO:0008559">
    <property type="term" value="F:ABC-type xenobiotic transporter activity"/>
    <property type="evidence" value="ECO:0000318"/>
    <property type="project" value="GO_Central"/>
</dbReference>
<dbReference type="GO" id="GO:0016887">
    <property type="term" value="F:ATP hydrolysis activity"/>
    <property type="evidence" value="ECO:0007669"/>
    <property type="project" value="InterPro"/>
</dbReference>
<evidence type="ECO:0000259" key="9">
    <source>
        <dbReference type="PROSITE" id="PS50893"/>
    </source>
</evidence>
<evidence type="ECO:0000313" key="12">
    <source>
        <dbReference type="EnsemblMetazoa" id="ISCW018743-PA"/>
    </source>
</evidence>
<dbReference type="FunFam" id="3.40.50.300:FF:000838">
    <property type="entry name" value="ABC multidrug transporter (Eurofung)"/>
    <property type="match status" value="1"/>
</dbReference>
<keyword evidence="4" id="KW-0547">Nucleotide-binding</keyword>
<feature type="transmembrane region" description="Helical" evidence="8">
    <location>
        <begin position="28"/>
        <end position="47"/>
    </location>
</feature>
<evidence type="ECO:0000256" key="1">
    <source>
        <dbReference type="ARBA" id="ARBA00004141"/>
    </source>
</evidence>
<evidence type="ECO:0000256" key="7">
    <source>
        <dbReference type="ARBA" id="ARBA00023136"/>
    </source>
</evidence>
<protein>
    <submittedName>
        <fullName evidence="11 12">ABC transporter, putative</fullName>
        <ecNumber evidence="11">1.3.1.74</ecNumber>
    </submittedName>
</protein>
<dbReference type="InterPro" id="IPR036640">
    <property type="entry name" value="ABC1_TM_sf"/>
</dbReference>
<dbReference type="PROSITE" id="PS50893">
    <property type="entry name" value="ABC_TRANSPORTER_2"/>
    <property type="match status" value="2"/>
</dbReference>
<keyword evidence="3 8" id="KW-0812">Transmembrane</keyword>
<dbReference type="EMBL" id="ABJB010279686">
    <property type="status" value="NOT_ANNOTATED_CDS"/>
    <property type="molecule type" value="Genomic_DNA"/>
</dbReference>
<reference evidence="11 13" key="1">
    <citation type="submission" date="2008-03" db="EMBL/GenBank/DDBJ databases">
        <title>Annotation of Ixodes scapularis.</title>
        <authorList>
            <consortium name="Ixodes scapularis Genome Project Consortium"/>
            <person name="Caler E."/>
            <person name="Hannick L.I."/>
            <person name="Bidwell S."/>
            <person name="Joardar V."/>
            <person name="Thiagarajan M."/>
            <person name="Amedeo P."/>
            <person name="Galinsky K.J."/>
            <person name="Schobel S."/>
            <person name="Inman J."/>
            <person name="Hostetler J."/>
            <person name="Miller J."/>
            <person name="Hammond M."/>
            <person name="Megy K."/>
            <person name="Lawson D."/>
            <person name="Kodira C."/>
            <person name="Sutton G."/>
            <person name="Meyer J."/>
            <person name="Hill C.A."/>
            <person name="Birren B."/>
            <person name="Nene V."/>
            <person name="Collins F."/>
            <person name="Alarcon-Chaidez F."/>
            <person name="Wikel S."/>
            <person name="Strausberg R."/>
        </authorList>
    </citation>
    <scope>NUCLEOTIDE SEQUENCE [LARGE SCALE GENOMIC DNA]</scope>
    <source>
        <strain evidence="13">Wikel</strain>
        <strain evidence="11">Wikel colony</strain>
    </source>
</reference>
<dbReference type="Gene3D" id="3.40.50.300">
    <property type="entry name" value="P-loop containing nucleotide triphosphate hydrolases"/>
    <property type="match status" value="3"/>
</dbReference>
<dbReference type="CDD" id="cd03244">
    <property type="entry name" value="ABCC_MRP_domain2"/>
    <property type="match status" value="1"/>
</dbReference>
<dbReference type="CDD" id="cd18605">
    <property type="entry name" value="ABC_6TM_MRP7_D2_like"/>
    <property type="match status" value="1"/>
</dbReference>
<dbReference type="Pfam" id="PF00664">
    <property type="entry name" value="ABC_membrane"/>
    <property type="match status" value="2"/>
</dbReference>
<dbReference type="EMBL" id="ABJB010972858">
    <property type="status" value="NOT_ANNOTATED_CDS"/>
    <property type="molecule type" value="Genomic_DNA"/>
</dbReference>
<dbReference type="PANTHER" id="PTHR24223:SF330">
    <property type="entry name" value="ATP-BINDING CASSETTE SUB-FAMILY C MEMBER 10"/>
    <property type="match status" value="1"/>
</dbReference>
<keyword evidence="7 8" id="KW-0472">Membrane</keyword>
<evidence type="ECO:0000256" key="3">
    <source>
        <dbReference type="ARBA" id="ARBA00022692"/>
    </source>
</evidence>
<keyword evidence="2" id="KW-0813">Transport</keyword>
<dbReference type="EnsemblMetazoa" id="ISCW018743-RA">
    <property type="protein sequence ID" value="ISCW018743-PA"/>
    <property type="gene ID" value="ISCW018743"/>
</dbReference>
<dbReference type="STRING" id="6945.B7PLA4"/>
<dbReference type="InterPro" id="IPR017871">
    <property type="entry name" value="ABC_transporter-like_CS"/>
</dbReference>
<dbReference type="EMBL" id="ABJB010246441">
    <property type="status" value="NOT_ANNOTATED_CDS"/>
    <property type="molecule type" value="Genomic_DNA"/>
</dbReference>
<proteinExistence type="predicted"/>
<dbReference type="OrthoDB" id="6500128at2759"/>
<dbReference type="VEuPathDB" id="VectorBase:ISCW018743"/>
<dbReference type="EMBL" id="ABJB010226402">
    <property type="status" value="NOT_ANNOTATED_CDS"/>
    <property type="molecule type" value="Genomic_DNA"/>
</dbReference>